<keyword evidence="2" id="KW-1185">Reference proteome</keyword>
<dbReference type="Pfam" id="PF00560">
    <property type="entry name" value="LRR_1"/>
    <property type="match status" value="1"/>
</dbReference>
<evidence type="ECO:0000313" key="1">
    <source>
        <dbReference type="EMBL" id="EPZ32968.1"/>
    </source>
</evidence>
<dbReference type="InterPro" id="IPR032675">
    <property type="entry name" value="LRR_dom_sf"/>
</dbReference>
<evidence type="ECO:0000313" key="2">
    <source>
        <dbReference type="Proteomes" id="UP000030755"/>
    </source>
</evidence>
<evidence type="ECO:0008006" key="3">
    <source>
        <dbReference type="Google" id="ProtNLM"/>
    </source>
</evidence>
<dbReference type="Proteomes" id="UP000030755">
    <property type="component" value="Unassembled WGS sequence"/>
</dbReference>
<sequence length="83" mass="9711">MIPTYTQDKTEIIKQHIEDGSETINLSDMKLLTFPEELMTLKSELVCFLRNLEILDMSKNKICTIPKDIENLRHLKVPMLLNH</sequence>
<dbReference type="PROSITE" id="PS51450">
    <property type="entry name" value="LRR"/>
    <property type="match status" value="1"/>
</dbReference>
<organism evidence="1 2">
    <name type="scientific">Rozella allomycis (strain CSF55)</name>
    <dbReference type="NCBI Taxonomy" id="988480"/>
    <lineage>
        <taxon>Eukaryota</taxon>
        <taxon>Fungi</taxon>
        <taxon>Fungi incertae sedis</taxon>
        <taxon>Cryptomycota</taxon>
        <taxon>Cryptomycota incertae sedis</taxon>
        <taxon>Rozella</taxon>
    </lineage>
</organism>
<dbReference type="AlphaFoldDB" id="A0A075ARV4"/>
<accession>A0A075ARV4</accession>
<reference evidence="1 2" key="1">
    <citation type="journal article" date="2013" name="Curr. Biol.">
        <title>Shared signatures of parasitism and phylogenomics unite Cryptomycota and microsporidia.</title>
        <authorList>
            <person name="James T.Y."/>
            <person name="Pelin A."/>
            <person name="Bonen L."/>
            <person name="Ahrendt S."/>
            <person name="Sain D."/>
            <person name="Corradi N."/>
            <person name="Stajich J.E."/>
        </authorList>
    </citation>
    <scope>NUCLEOTIDE SEQUENCE [LARGE SCALE GENOMIC DNA]</scope>
    <source>
        <strain evidence="1 2">CSF55</strain>
    </source>
</reference>
<dbReference type="InterPro" id="IPR001611">
    <property type="entry name" value="Leu-rich_rpt"/>
</dbReference>
<dbReference type="Gene3D" id="3.80.10.10">
    <property type="entry name" value="Ribonuclease Inhibitor"/>
    <property type="match status" value="1"/>
</dbReference>
<dbReference type="HOGENOM" id="CLU_2543876_0_0_1"/>
<protein>
    <recommendedName>
        <fullName evidence="3">L domain-like protein</fullName>
    </recommendedName>
</protein>
<name>A0A075ARV4_ROZAC</name>
<dbReference type="OrthoDB" id="1394818at2759"/>
<dbReference type="EMBL" id="KE561091">
    <property type="protein sequence ID" value="EPZ32968.1"/>
    <property type="molecule type" value="Genomic_DNA"/>
</dbReference>
<proteinExistence type="predicted"/>
<gene>
    <name evidence="1" type="ORF">O9G_003699</name>
</gene>
<dbReference type="SUPFAM" id="SSF52058">
    <property type="entry name" value="L domain-like"/>
    <property type="match status" value="1"/>
</dbReference>